<reference evidence="1" key="1">
    <citation type="submission" date="2022-07" db="EMBL/GenBank/DDBJ databases">
        <authorList>
            <person name="Xamxidin M."/>
        </authorList>
    </citation>
    <scope>NUCLEOTIDE SEQUENCE</scope>
    <source>
        <strain evidence="1">YS8-69</strain>
    </source>
</reference>
<dbReference type="Proteomes" id="UP001165267">
    <property type="component" value="Unassembled WGS sequence"/>
</dbReference>
<evidence type="ECO:0000313" key="1">
    <source>
        <dbReference type="EMBL" id="MCR2745691.1"/>
    </source>
</evidence>
<evidence type="ECO:0008006" key="3">
    <source>
        <dbReference type="Google" id="ProtNLM"/>
    </source>
</evidence>
<gene>
    <name evidence="1" type="ORF">NSP04_03420</name>
</gene>
<organism evidence="1 2">
    <name type="scientific">Limnobacter parvus</name>
    <dbReference type="NCBI Taxonomy" id="2939690"/>
    <lineage>
        <taxon>Bacteria</taxon>
        <taxon>Pseudomonadati</taxon>
        <taxon>Pseudomonadota</taxon>
        <taxon>Betaproteobacteria</taxon>
        <taxon>Burkholderiales</taxon>
        <taxon>Burkholderiaceae</taxon>
        <taxon>Limnobacter</taxon>
    </lineage>
</organism>
<accession>A0ABT1XEI5</accession>
<comment type="caution">
    <text evidence="1">The sequence shown here is derived from an EMBL/GenBank/DDBJ whole genome shotgun (WGS) entry which is preliminary data.</text>
</comment>
<evidence type="ECO:0000313" key="2">
    <source>
        <dbReference type="Proteomes" id="UP001165267"/>
    </source>
</evidence>
<dbReference type="EMBL" id="JANKHG010000014">
    <property type="protein sequence ID" value="MCR2745691.1"/>
    <property type="molecule type" value="Genomic_DNA"/>
</dbReference>
<dbReference type="PROSITE" id="PS51257">
    <property type="entry name" value="PROKAR_LIPOPROTEIN"/>
    <property type="match status" value="1"/>
</dbReference>
<name>A0ABT1XEI5_9BURK</name>
<proteinExistence type="predicted"/>
<dbReference type="RefSeq" id="WP_257510932.1">
    <property type="nucleotide sequence ID" value="NZ_JANKHG010000014.1"/>
</dbReference>
<protein>
    <recommendedName>
        <fullName evidence="3">Lipoprotein</fullName>
    </recommendedName>
</protein>
<keyword evidence="2" id="KW-1185">Reference proteome</keyword>
<sequence length="251" mass="27031">MAKTLQKQKYSQEVFMKKLIVLSAFILSACGGGGDGSSPSAPVAPSESTLSFELNSAATNIYELPHTFYVNGRTQAGLDVSATLSFDPQPEATFEGQLSKISRLTFTQRKGNADPVVERFTRFFKFFPLLITGATASGEKSGFNYFVPTSTSRLPASANVGSTGPVASGQFFTDASKRVQSGTGVITYSVEADTANTAFLCTHSTFQNTFNTVRATQSECFRIRPDGTVIGLKLTLGVYDNDTLLETIQFQ</sequence>